<evidence type="ECO:0000256" key="2">
    <source>
        <dbReference type="ARBA" id="ARBA00022475"/>
    </source>
</evidence>
<feature type="transmembrane region" description="Helical" evidence="6">
    <location>
        <begin position="56"/>
        <end position="81"/>
    </location>
</feature>
<feature type="transmembrane region" description="Helical" evidence="6">
    <location>
        <begin position="239"/>
        <end position="259"/>
    </location>
</feature>
<dbReference type="AlphaFoldDB" id="A0A2G5P743"/>
<dbReference type="OrthoDB" id="5241646at2"/>
<evidence type="ECO:0000256" key="5">
    <source>
        <dbReference type="ARBA" id="ARBA00023136"/>
    </source>
</evidence>
<feature type="transmembrane region" description="Helical" evidence="6">
    <location>
        <begin position="101"/>
        <end position="121"/>
    </location>
</feature>
<sequence>MPSAGERKIPGMTRRWWPLLAGYLVAAVVLAGYGAVSGARRFAQARVTDPGPLTEIAGPVGYFTATLAGAVTLGALLYVVITARPDDAHVIDPPSFRAHRLAEVTAAVWLVAALLMIPVQAGMTTGASGFALLAQGRLPDALAVSEMARAWIVVAVCAAAIAATLRLTVRWVPHAVLLIPASIAVVAPPVTGNAGQGPDHDYAGSAAIVFATMLAITAGLRVTAAICRPGPELSRRISVVLTCGGAIALAYGAMLALLLLDGPADLLRTDYGRWLALAAVLLTAVTAADALAWRRGALTGGYLTGTSWAITAAVAAVSAMAIQAAPRLLNHDYTIWDVFLGYELPDPPNLWRLVTDWRFDSFFGAVALVAAALYIAGYLRLRRRGDDWSTGRLLSWLIGCLALLIGTSSGMRTYGSAMFSVHMAEHMLINMFVPILLVLGGPVTLALRALRPADHDATPGPREWVLALVHSKFTGFFAHPATAFLMFVSTLYIVYFTPLFDTLVRYHWGHELMTTHFLMSGYLFFWVIIGIDPGPRRLPFLGRLAVLFAVMPFHAFFGIALMTMTSIIGGDFYRMLDLPWMHSLIDDQHLGGSITWGSSELPILIVVIALVVQWARSDRRAARRADRHADAGYSGDDDLDAYNAMLAELAKHRN</sequence>
<gene>
    <name evidence="7" type="ORF">CQY22_014195</name>
</gene>
<dbReference type="STRING" id="85968.GCA_900073015_03475"/>
<feature type="transmembrane region" description="Helical" evidence="6">
    <location>
        <begin position="16"/>
        <end position="36"/>
    </location>
</feature>
<dbReference type="EMBL" id="PDCN02000020">
    <property type="protein sequence ID" value="PIB74125.1"/>
    <property type="molecule type" value="Genomic_DNA"/>
</dbReference>
<feature type="transmembrane region" description="Helical" evidence="6">
    <location>
        <begin position="544"/>
        <end position="573"/>
    </location>
</feature>
<evidence type="ECO:0000256" key="1">
    <source>
        <dbReference type="ARBA" id="ARBA00004651"/>
    </source>
</evidence>
<feature type="transmembrane region" description="Helical" evidence="6">
    <location>
        <begin position="476"/>
        <end position="495"/>
    </location>
</feature>
<proteinExistence type="predicted"/>
<feature type="transmembrane region" description="Helical" evidence="6">
    <location>
        <begin position="593"/>
        <end position="615"/>
    </location>
</feature>
<evidence type="ECO:0000256" key="3">
    <source>
        <dbReference type="ARBA" id="ARBA00022692"/>
    </source>
</evidence>
<dbReference type="GO" id="GO:0005886">
    <property type="term" value="C:plasma membrane"/>
    <property type="evidence" value="ECO:0007669"/>
    <property type="project" value="UniProtKB-SubCell"/>
</dbReference>
<feature type="transmembrane region" description="Helical" evidence="6">
    <location>
        <begin position="202"/>
        <end position="227"/>
    </location>
</feature>
<evidence type="ECO:0000313" key="7">
    <source>
        <dbReference type="EMBL" id="PIB74125.1"/>
    </source>
</evidence>
<keyword evidence="3 6" id="KW-0812">Transmembrane</keyword>
<keyword evidence="2" id="KW-1003">Cell membrane</keyword>
<name>A0A2G5P743_9MYCO</name>
<dbReference type="InterPro" id="IPR019108">
    <property type="entry name" value="Caa3_assmbl_CtaG-rel"/>
</dbReference>
<organism evidence="7 8">
    <name type="scientific">Mycolicibacterium brumae</name>
    <dbReference type="NCBI Taxonomy" id="85968"/>
    <lineage>
        <taxon>Bacteria</taxon>
        <taxon>Bacillati</taxon>
        <taxon>Actinomycetota</taxon>
        <taxon>Actinomycetes</taxon>
        <taxon>Mycobacteriales</taxon>
        <taxon>Mycobacteriaceae</taxon>
        <taxon>Mycolicibacterium</taxon>
    </lineage>
</organism>
<feature type="transmembrane region" description="Helical" evidence="6">
    <location>
        <begin position="362"/>
        <end position="381"/>
    </location>
</feature>
<protein>
    <submittedName>
        <fullName evidence="7">Cytochrome c oxidase assembly protein</fullName>
    </submittedName>
</protein>
<dbReference type="Proteomes" id="UP000230551">
    <property type="component" value="Unassembled WGS sequence"/>
</dbReference>
<accession>A0A2G5P743</accession>
<comment type="subcellular location">
    <subcellularLocation>
        <location evidence="1">Cell membrane</location>
        <topology evidence="1">Multi-pass membrane protein</topology>
    </subcellularLocation>
</comment>
<feature type="transmembrane region" description="Helical" evidence="6">
    <location>
        <begin position="393"/>
        <end position="415"/>
    </location>
</feature>
<feature type="transmembrane region" description="Helical" evidence="6">
    <location>
        <begin position="141"/>
        <end position="164"/>
    </location>
</feature>
<feature type="transmembrane region" description="Helical" evidence="6">
    <location>
        <begin position="427"/>
        <end position="447"/>
    </location>
</feature>
<feature type="transmembrane region" description="Helical" evidence="6">
    <location>
        <begin position="515"/>
        <end position="532"/>
    </location>
</feature>
<evidence type="ECO:0000313" key="8">
    <source>
        <dbReference type="Proteomes" id="UP000230551"/>
    </source>
</evidence>
<keyword evidence="8" id="KW-1185">Reference proteome</keyword>
<reference evidence="7 8" key="1">
    <citation type="journal article" date="2017" name="Infect. Genet. Evol.">
        <title>The new phylogeny of the genus Mycobacterium: The old and the news.</title>
        <authorList>
            <person name="Tortoli E."/>
            <person name="Fedrizzi T."/>
            <person name="Meehan C.J."/>
            <person name="Trovato A."/>
            <person name="Grottola A."/>
            <person name="Giacobazzi E."/>
            <person name="Serpini G.F."/>
            <person name="Tagliazucchi S."/>
            <person name="Fabio A."/>
            <person name="Bettua C."/>
            <person name="Bertorelli R."/>
            <person name="Frascaro F."/>
            <person name="De Sanctis V."/>
            <person name="Pecorari M."/>
            <person name="Jousson O."/>
            <person name="Segata N."/>
            <person name="Cirillo D.M."/>
        </authorList>
    </citation>
    <scope>NUCLEOTIDE SEQUENCE [LARGE SCALE GENOMIC DNA]</scope>
    <source>
        <strain evidence="7 8">CIP1034565</strain>
    </source>
</reference>
<feature type="transmembrane region" description="Helical" evidence="6">
    <location>
        <begin position="305"/>
        <end position="325"/>
    </location>
</feature>
<feature type="transmembrane region" description="Helical" evidence="6">
    <location>
        <begin position="171"/>
        <end position="190"/>
    </location>
</feature>
<dbReference type="Pfam" id="PF09678">
    <property type="entry name" value="Caa3_CtaG"/>
    <property type="match status" value="1"/>
</dbReference>
<keyword evidence="5 6" id="KW-0472">Membrane</keyword>
<comment type="caution">
    <text evidence="7">The sequence shown here is derived from an EMBL/GenBank/DDBJ whole genome shotgun (WGS) entry which is preliminary data.</text>
</comment>
<feature type="transmembrane region" description="Helical" evidence="6">
    <location>
        <begin position="271"/>
        <end position="293"/>
    </location>
</feature>
<evidence type="ECO:0000256" key="4">
    <source>
        <dbReference type="ARBA" id="ARBA00022989"/>
    </source>
</evidence>
<keyword evidence="4 6" id="KW-1133">Transmembrane helix</keyword>
<evidence type="ECO:0000256" key="6">
    <source>
        <dbReference type="SAM" id="Phobius"/>
    </source>
</evidence>